<dbReference type="Pfam" id="PF01057">
    <property type="entry name" value="Parvo_NS1"/>
    <property type="match status" value="1"/>
</dbReference>
<feature type="region of interest" description="Disordered" evidence="6">
    <location>
        <begin position="464"/>
        <end position="544"/>
    </location>
</feature>
<comment type="subcellular location">
    <subcellularLocation>
        <location evidence="1">Host nucleus</location>
    </subcellularLocation>
</comment>
<protein>
    <submittedName>
        <fullName evidence="8">Nonstructural protein</fullName>
    </submittedName>
</protein>
<dbReference type="Gene3D" id="3.40.50.300">
    <property type="entry name" value="P-loop containing nucleotide triphosphate hydrolases"/>
    <property type="match status" value="1"/>
</dbReference>
<dbReference type="GO" id="GO:0042025">
    <property type="term" value="C:host cell nucleus"/>
    <property type="evidence" value="ECO:0007669"/>
    <property type="project" value="UniProtKB-SubCell"/>
</dbReference>
<feature type="domain" description="SF3 helicase" evidence="7">
    <location>
        <begin position="256"/>
        <end position="444"/>
    </location>
</feature>
<evidence type="ECO:0000256" key="1">
    <source>
        <dbReference type="ARBA" id="ARBA00004147"/>
    </source>
</evidence>
<feature type="region of interest" description="Disordered" evidence="6">
    <location>
        <begin position="560"/>
        <end position="591"/>
    </location>
</feature>
<evidence type="ECO:0000256" key="2">
    <source>
        <dbReference type="ARBA" id="ARBA00022562"/>
    </source>
</evidence>
<dbReference type="GO" id="GO:0006260">
    <property type="term" value="P:DNA replication"/>
    <property type="evidence" value="ECO:0007669"/>
    <property type="project" value="UniProtKB-KW"/>
</dbReference>
<feature type="compositionally biased region" description="Basic and acidic residues" evidence="6">
    <location>
        <begin position="572"/>
        <end position="581"/>
    </location>
</feature>
<dbReference type="InterPro" id="IPR027417">
    <property type="entry name" value="P-loop_NTPase"/>
</dbReference>
<organism evidence="8">
    <name type="scientific">Parvoviridae sp</name>
    <dbReference type="NCBI Taxonomy" id="1940570"/>
    <lineage>
        <taxon>Viruses</taxon>
        <taxon>Monodnaviria</taxon>
        <taxon>Shotokuvirae</taxon>
        <taxon>Cossaviricota</taxon>
        <taxon>Quintoviricetes</taxon>
        <taxon>Piccovirales</taxon>
        <taxon>Parvoviridae</taxon>
    </lineage>
</organism>
<evidence type="ECO:0000259" key="7">
    <source>
        <dbReference type="PROSITE" id="PS51206"/>
    </source>
</evidence>
<sequence length="661" mass="73678">MSTEVESTGDSYRLYLWVGGYGASGDIPAVQAETFLIEKEFVVNPVLTEIERTQALLNMKEWQCGIFQINDAQGDPIIDPIPYAMFLNNLTMCNGWAITGEYNKDGIFHTHAMLRTGARSDSVRRSMLVVWQNLLLQREFQKIVGGPQCSMDCLKLQRCHKPSSMLEYMMKAPEWVMSTDERWLEYMYNLDKWGLNYRFKKALDQPEEHETAPEINQMTKEIIDLIISAGCKTFEDCLRHGSVVMSKYLHRPGLKAIVDNCLQFVKSTGHTWQLALFEAFDPDPSAIHKVLLHQGIRPTDFDPIFHQWITKADPKRNCICIQGPSNTGKSAFISGLKQCVVWGEIVNGQTFMFEGLCETVLGFWEEPLCSPEAAEKTKQVLEGMATSIPVKYKKPFLLPRTPILITTNHNLWRFCSQEEDAFKNRMWIFMFDHAVQNCNYTPRATEPSCQCGYCFGSRGRAIGTGGPGSGSMPPGEQPISTGEQRVPGTEPESDVRAGPMPGPGEGTSGSSGGNGSSSSSSTDQQRTHSTESGGGTSRPISRHVGQFRIVSARYSERGVTRVRVNVPTSRSDGGDTRDPPKTRGGTNRRGTHGVRYTIGKHAGSVIVDPITPETDQETVPTKAKKPRLGGKMGPAKVTIPMCVPLKEEWQGYLSYLYHWYG</sequence>
<evidence type="ECO:0000256" key="6">
    <source>
        <dbReference type="SAM" id="MobiDB-lite"/>
    </source>
</evidence>
<evidence type="ECO:0000256" key="3">
    <source>
        <dbReference type="ARBA" id="ARBA00022705"/>
    </source>
</evidence>
<proteinExistence type="predicted"/>
<name>A0A7D3UWA7_9VIRU</name>
<dbReference type="InterPro" id="IPR001257">
    <property type="entry name" value="Parvovirus_NS1_helicase"/>
</dbReference>
<evidence type="ECO:0000256" key="5">
    <source>
        <dbReference type="ARBA" id="ARBA00022840"/>
    </source>
</evidence>
<dbReference type="PROSITE" id="PS51206">
    <property type="entry name" value="SF3_HELICASE_1"/>
    <property type="match status" value="1"/>
</dbReference>
<dbReference type="InterPro" id="IPR014015">
    <property type="entry name" value="Helicase_SF3_DNA-vir"/>
</dbReference>
<accession>A0A7D3UWA7</accession>
<keyword evidence="5" id="KW-0067">ATP-binding</keyword>
<feature type="compositionally biased region" description="Gly residues" evidence="6">
    <location>
        <begin position="503"/>
        <end position="515"/>
    </location>
</feature>
<dbReference type="SUPFAM" id="SSF52540">
    <property type="entry name" value="P-loop containing nucleoside triphosphate hydrolases"/>
    <property type="match status" value="1"/>
</dbReference>
<evidence type="ECO:0000256" key="4">
    <source>
        <dbReference type="ARBA" id="ARBA00022741"/>
    </source>
</evidence>
<keyword evidence="3" id="KW-0235">DNA replication</keyword>
<dbReference type="GO" id="GO:0005524">
    <property type="term" value="F:ATP binding"/>
    <property type="evidence" value="ECO:0007669"/>
    <property type="project" value="UniProtKB-KW"/>
</dbReference>
<keyword evidence="2" id="KW-1048">Host nucleus</keyword>
<keyword evidence="4" id="KW-0547">Nucleotide-binding</keyword>
<evidence type="ECO:0000313" key="8">
    <source>
        <dbReference type="EMBL" id="QKE54927.1"/>
    </source>
</evidence>
<dbReference type="EMBL" id="MT138276">
    <property type="protein sequence ID" value="QKE54927.1"/>
    <property type="molecule type" value="Genomic_DNA"/>
</dbReference>
<reference evidence="8" key="1">
    <citation type="submission" date="2020-01" db="EMBL/GenBank/DDBJ databases">
        <title>Viral genomes from wild and zoo birds in China.</title>
        <authorList>
            <person name="Dai Z."/>
            <person name="Shan L.T."/>
            <person name="Yang X.S."/>
        </authorList>
    </citation>
    <scope>NUCLEOTIDE SEQUENCE</scope>
    <source>
        <strain evidence="8">Rfi063par1</strain>
    </source>
</reference>
<dbReference type="GO" id="GO:0019079">
    <property type="term" value="P:viral genome replication"/>
    <property type="evidence" value="ECO:0007669"/>
    <property type="project" value="InterPro"/>
</dbReference>